<evidence type="ECO:0000313" key="3">
    <source>
        <dbReference type="EMBL" id="EMS64349.1"/>
    </source>
</evidence>
<dbReference type="EMBL" id="KD057178">
    <property type="protein sequence ID" value="EMS64349.1"/>
    <property type="molecule type" value="Genomic_DNA"/>
</dbReference>
<evidence type="ECO:0000256" key="1">
    <source>
        <dbReference type="ARBA" id="ARBA00009505"/>
    </source>
</evidence>
<dbReference type="eggNOG" id="KOG4546">
    <property type="taxonomic scope" value="Eukaryota"/>
</dbReference>
<dbReference type="Pfam" id="PF08610">
    <property type="entry name" value="Pex16"/>
    <property type="match status" value="1"/>
</dbReference>
<evidence type="ECO:0000256" key="2">
    <source>
        <dbReference type="RuleBase" id="RU365003"/>
    </source>
</evidence>
<protein>
    <recommendedName>
        <fullName evidence="2">Peroxisomal membrane protein PEX16</fullName>
    </recommendedName>
</protein>
<keyword evidence="2" id="KW-0962">Peroxisome biogenesis</keyword>
<dbReference type="OMA" id="PWCVSLA"/>
<comment type="subcellular location">
    <subcellularLocation>
        <location evidence="2">Peroxisome membrane</location>
    </subcellularLocation>
</comment>
<dbReference type="STRING" id="4572.M8ATJ5"/>
<reference evidence="3" key="1">
    <citation type="journal article" date="2013" name="Nature">
        <title>Draft genome of the wheat A-genome progenitor Triticum urartu.</title>
        <authorList>
            <person name="Ling H.Q."/>
            <person name="Zhao S."/>
            <person name="Liu D."/>
            <person name="Wang J."/>
            <person name="Sun H."/>
            <person name="Zhang C."/>
            <person name="Fan H."/>
            <person name="Li D."/>
            <person name="Dong L."/>
            <person name="Tao Y."/>
            <person name="Gao C."/>
            <person name="Wu H."/>
            <person name="Li Y."/>
            <person name="Cui Y."/>
            <person name="Guo X."/>
            <person name="Zheng S."/>
            <person name="Wang B."/>
            <person name="Yu K."/>
            <person name="Liang Q."/>
            <person name="Yang W."/>
            <person name="Lou X."/>
            <person name="Chen J."/>
            <person name="Feng M."/>
            <person name="Jian J."/>
            <person name="Zhang X."/>
            <person name="Luo G."/>
            <person name="Jiang Y."/>
            <person name="Liu J."/>
            <person name="Wang Z."/>
            <person name="Sha Y."/>
            <person name="Zhang B."/>
            <person name="Wu H."/>
            <person name="Tang D."/>
            <person name="Shen Q."/>
            <person name="Xue P."/>
            <person name="Zou S."/>
            <person name="Wang X."/>
            <person name="Liu X."/>
            <person name="Wang F."/>
            <person name="Yang Y."/>
            <person name="An X."/>
            <person name="Dong Z."/>
            <person name="Zhang K."/>
            <person name="Zhang X."/>
            <person name="Luo M.C."/>
            <person name="Dvorak J."/>
            <person name="Tong Y."/>
            <person name="Wang J."/>
            <person name="Yang H."/>
            <person name="Li Z."/>
            <person name="Wang D."/>
            <person name="Zhang A."/>
            <person name="Wang J."/>
        </authorList>
    </citation>
    <scope>NUCLEOTIDE SEQUENCE</scope>
</reference>
<dbReference type="GO" id="GO:0005778">
    <property type="term" value="C:peroxisomal membrane"/>
    <property type="evidence" value="ECO:0007669"/>
    <property type="project" value="UniProtKB-SubCell"/>
</dbReference>
<dbReference type="GO" id="GO:0007031">
    <property type="term" value="P:peroxisome organization"/>
    <property type="evidence" value="ECO:0007669"/>
    <property type="project" value="UniProtKB-KW"/>
</dbReference>
<proteinExistence type="inferred from homology"/>
<dbReference type="PANTHER" id="PTHR13299:SF0">
    <property type="entry name" value="PEROXISOMAL MEMBRANE PROTEIN PEX16"/>
    <property type="match status" value="1"/>
</dbReference>
<gene>
    <name evidence="3" type="ORF">TRIUR3_18034</name>
</gene>
<comment type="similarity">
    <text evidence="1 2">Belongs to the peroxin-16 family.</text>
</comment>
<sequence length="375" mass="40887">MAGPEGLAADMEHTRKKRYEDCVRIRFRVRADTGTTTARPETMNAHAIWRDGCSHPDGDGGDPEDAGLVDKLPCGGSAGTLARARGVTWILPERFANSEIAPEAVYALLGIVSSVNQHIIETPTDGHSLASKEQSIPWALVVSILKDVEAVVEVAAQHFVGDDRKWGFLAVTEAVKACVRLAAFRENGYRMLLQGGEVENEEEDVLEDNQGVKTNGVPVIYPVNGHSQNGHWITSDGPDGKPGIISKSLEGRAVAALNRFGQNAKMLSDPTWMSRLQPSPVPPAVMEIEKPTFATIWSSKGVSGRLFMLGEAVHIFRPLVYVLLIRKFGIKSWTPWLVSLAVELASLGIHSHATDLNHRTGKVHQLSSAERDEVR</sequence>
<dbReference type="InterPro" id="IPR013919">
    <property type="entry name" value="Pex16"/>
</dbReference>
<keyword evidence="2" id="KW-0576">Peroxisome</keyword>
<organism evidence="3">
    <name type="scientific">Triticum urartu</name>
    <name type="common">Red wild einkorn</name>
    <name type="synonym">Crithodium urartu</name>
    <dbReference type="NCBI Taxonomy" id="4572"/>
    <lineage>
        <taxon>Eukaryota</taxon>
        <taxon>Viridiplantae</taxon>
        <taxon>Streptophyta</taxon>
        <taxon>Embryophyta</taxon>
        <taxon>Tracheophyta</taxon>
        <taxon>Spermatophyta</taxon>
        <taxon>Magnoliopsida</taxon>
        <taxon>Liliopsida</taxon>
        <taxon>Poales</taxon>
        <taxon>Poaceae</taxon>
        <taxon>BOP clade</taxon>
        <taxon>Pooideae</taxon>
        <taxon>Triticodae</taxon>
        <taxon>Triticeae</taxon>
        <taxon>Triticinae</taxon>
        <taxon>Triticum</taxon>
    </lineage>
</organism>
<dbReference type="AlphaFoldDB" id="M8ATJ5"/>
<name>M8ATJ5_TRIUA</name>
<accession>M8ATJ5</accession>
<dbReference type="PANTHER" id="PTHR13299">
    <property type="entry name" value="PEROXISOMAL MEMBRANE PROTEIN PEX16"/>
    <property type="match status" value="1"/>
</dbReference>